<organism evidence="13 14">
    <name type="scientific">Deefgea chitinilytica</name>
    <dbReference type="NCBI Taxonomy" id="570276"/>
    <lineage>
        <taxon>Bacteria</taxon>
        <taxon>Pseudomonadati</taxon>
        <taxon>Pseudomonadota</taxon>
        <taxon>Betaproteobacteria</taxon>
        <taxon>Neisseriales</taxon>
        <taxon>Chitinibacteraceae</taxon>
        <taxon>Deefgea</taxon>
    </lineage>
</organism>
<gene>
    <name evidence="13" type="primary">rseP</name>
    <name evidence="13" type="ORF">GM173_02840</name>
</gene>
<feature type="transmembrane region" description="Helical" evidence="11">
    <location>
        <begin position="101"/>
        <end position="120"/>
    </location>
</feature>
<dbReference type="Proteomes" id="UP001195660">
    <property type="component" value="Unassembled WGS sequence"/>
</dbReference>
<comment type="caution">
    <text evidence="13">The sequence shown here is derived from an EMBL/GenBank/DDBJ whole genome shotgun (WGS) entry which is preliminary data.</text>
</comment>
<keyword evidence="14" id="KW-1185">Reference proteome</keyword>
<evidence type="ECO:0000256" key="11">
    <source>
        <dbReference type="RuleBase" id="RU362031"/>
    </source>
</evidence>
<dbReference type="PANTHER" id="PTHR42837:SF2">
    <property type="entry name" value="MEMBRANE METALLOPROTEASE ARASP2, CHLOROPLASTIC-RELATED"/>
    <property type="match status" value="1"/>
</dbReference>
<keyword evidence="8 11" id="KW-1133">Transmembrane helix</keyword>
<dbReference type="EC" id="3.4.24.-" evidence="11"/>
<keyword evidence="9 11" id="KW-0482">Metalloprotease</keyword>
<evidence type="ECO:0000256" key="9">
    <source>
        <dbReference type="ARBA" id="ARBA00023049"/>
    </source>
</evidence>
<keyword evidence="10 11" id="KW-0472">Membrane</keyword>
<evidence type="ECO:0000256" key="3">
    <source>
        <dbReference type="ARBA" id="ARBA00007931"/>
    </source>
</evidence>
<evidence type="ECO:0000259" key="12">
    <source>
        <dbReference type="PROSITE" id="PS50106"/>
    </source>
</evidence>
<keyword evidence="11" id="KW-0479">Metal-binding</keyword>
<feature type="transmembrane region" description="Helical" evidence="11">
    <location>
        <begin position="415"/>
        <end position="437"/>
    </location>
</feature>
<dbReference type="SUPFAM" id="SSF50156">
    <property type="entry name" value="PDZ domain-like"/>
    <property type="match status" value="2"/>
</dbReference>
<dbReference type="InterPro" id="IPR036034">
    <property type="entry name" value="PDZ_sf"/>
</dbReference>
<dbReference type="EMBL" id="WOFE01000001">
    <property type="protein sequence ID" value="MBM5570512.1"/>
    <property type="molecule type" value="Genomic_DNA"/>
</dbReference>
<reference evidence="13 14" key="1">
    <citation type="submission" date="2019-11" db="EMBL/GenBank/DDBJ databases">
        <title>Novel Deefgea species.</title>
        <authorList>
            <person name="Han J.-H."/>
        </authorList>
    </citation>
    <scope>NUCLEOTIDE SEQUENCE [LARGE SCALE GENOMIC DNA]</scope>
    <source>
        <strain evidence="13 14">LMG 24817</strain>
    </source>
</reference>
<dbReference type="Gene3D" id="2.30.42.10">
    <property type="match status" value="2"/>
</dbReference>
<comment type="similarity">
    <text evidence="3 11">Belongs to the peptidase M50B family.</text>
</comment>
<dbReference type="InterPro" id="IPR008915">
    <property type="entry name" value="Peptidase_M50"/>
</dbReference>
<accession>A0ABS2C8M9</accession>
<sequence length="448" mass="48417">MLTFFAFIFAIGLLVFIHEFGHYWVARRCGVGVLTFSIGFGKPIYQWQRGQTTWQIAAIPLGGFVKMVGEADEPVAAELRQCAFNTQHPAKKMAIAFAGPFINLLFAALVYAGLFAYGVVSLKPIVGSVVAESVAAKAGLRSGDMITAVNAEQVSNWEQVQMGLFAAAGQPELSIEAKTKEGSLRHFTLDLDRISAAEFDQKILARLGLSPFAVTNQIAYVQANSPAERAGIKVGDWLVAINHEEMKTWSEFQTVIAQLPASVVPITVRRGQDLVQLSVTPDVVEHNGQKIGRIGVSPSNDERLYQAMQQTIRLSPVDAVLAGIAKTYDLSILTVKMFGKMLVGALSPKQISGPIGIADFAGQSAAMGWVSYLNALALISLSLGVLNLMPIPILDGGHLMYHGYELVTGRTIPEWLALSLQKVGITLLLLLMALALFNDANRFLFGLG</sequence>
<dbReference type="NCBIfam" id="TIGR00054">
    <property type="entry name" value="RIP metalloprotease RseP"/>
    <property type="match status" value="1"/>
</dbReference>
<feature type="transmembrane region" description="Helical" evidence="11">
    <location>
        <begin position="369"/>
        <end position="394"/>
    </location>
</feature>
<evidence type="ECO:0000256" key="10">
    <source>
        <dbReference type="ARBA" id="ARBA00023136"/>
    </source>
</evidence>
<dbReference type="PROSITE" id="PS50106">
    <property type="entry name" value="PDZ"/>
    <property type="match status" value="1"/>
</dbReference>
<evidence type="ECO:0000256" key="2">
    <source>
        <dbReference type="ARBA" id="ARBA00004141"/>
    </source>
</evidence>
<evidence type="ECO:0000256" key="6">
    <source>
        <dbReference type="ARBA" id="ARBA00022801"/>
    </source>
</evidence>
<dbReference type="InterPro" id="IPR041489">
    <property type="entry name" value="PDZ_6"/>
</dbReference>
<keyword evidence="4" id="KW-0645">Protease</keyword>
<dbReference type="CDD" id="cd06163">
    <property type="entry name" value="S2P-M50_PDZ_RseP-like"/>
    <property type="match status" value="1"/>
</dbReference>
<protein>
    <recommendedName>
        <fullName evidence="11">Zinc metalloprotease</fullName>
        <ecNumber evidence="11">3.4.24.-</ecNumber>
    </recommendedName>
</protein>
<keyword evidence="5 11" id="KW-0812">Transmembrane</keyword>
<dbReference type="RefSeq" id="WP_203569806.1">
    <property type="nucleotide sequence ID" value="NZ_WOFE01000001.1"/>
</dbReference>
<feature type="domain" description="PDZ" evidence="12">
    <location>
        <begin position="188"/>
        <end position="247"/>
    </location>
</feature>
<evidence type="ECO:0000256" key="7">
    <source>
        <dbReference type="ARBA" id="ARBA00022833"/>
    </source>
</evidence>
<dbReference type="Pfam" id="PF17820">
    <property type="entry name" value="PDZ_6"/>
    <property type="match status" value="2"/>
</dbReference>
<comment type="subcellular location">
    <subcellularLocation>
        <location evidence="2">Membrane</location>
        <topology evidence="2">Multi-pass membrane protein</topology>
    </subcellularLocation>
</comment>
<evidence type="ECO:0000256" key="8">
    <source>
        <dbReference type="ARBA" id="ARBA00022989"/>
    </source>
</evidence>
<evidence type="ECO:0000313" key="14">
    <source>
        <dbReference type="Proteomes" id="UP001195660"/>
    </source>
</evidence>
<keyword evidence="6 11" id="KW-0378">Hydrolase</keyword>
<dbReference type="PANTHER" id="PTHR42837">
    <property type="entry name" value="REGULATOR OF SIGMA-E PROTEASE RSEP"/>
    <property type="match status" value="1"/>
</dbReference>
<name>A0ABS2C8M9_9NEIS</name>
<keyword evidence="7 11" id="KW-0862">Zinc</keyword>
<evidence type="ECO:0000313" key="13">
    <source>
        <dbReference type="EMBL" id="MBM5570512.1"/>
    </source>
</evidence>
<dbReference type="InterPro" id="IPR004387">
    <property type="entry name" value="Pept_M50_Zn"/>
</dbReference>
<dbReference type="CDD" id="cd23081">
    <property type="entry name" value="cpPDZ_EcRseP-like"/>
    <property type="match status" value="1"/>
</dbReference>
<dbReference type="SMART" id="SM00228">
    <property type="entry name" value="PDZ"/>
    <property type="match status" value="2"/>
</dbReference>
<proteinExistence type="inferred from homology"/>
<feature type="transmembrane region" description="Helical" evidence="11">
    <location>
        <begin position="6"/>
        <end position="25"/>
    </location>
</feature>
<evidence type="ECO:0000256" key="4">
    <source>
        <dbReference type="ARBA" id="ARBA00022670"/>
    </source>
</evidence>
<comment type="cofactor">
    <cofactor evidence="1 11">
        <name>Zn(2+)</name>
        <dbReference type="ChEBI" id="CHEBI:29105"/>
    </cofactor>
</comment>
<dbReference type="InterPro" id="IPR001478">
    <property type="entry name" value="PDZ"/>
</dbReference>
<evidence type="ECO:0000256" key="1">
    <source>
        <dbReference type="ARBA" id="ARBA00001947"/>
    </source>
</evidence>
<dbReference type="GO" id="GO:0008237">
    <property type="term" value="F:metallopeptidase activity"/>
    <property type="evidence" value="ECO:0007669"/>
    <property type="project" value="UniProtKB-KW"/>
</dbReference>
<dbReference type="Pfam" id="PF02163">
    <property type="entry name" value="Peptidase_M50"/>
    <property type="match status" value="1"/>
</dbReference>
<evidence type="ECO:0000256" key="5">
    <source>
        <dbReference type="ARBA" id="ARBA00022692"/>
    </source>
</evidence>